<feature type="chain" id="PRO_5022780547" description="Secreted protein" evidence="2">
    <location>
        <begin position="28"/>
        <end position="300"/>
    </location>
</feature>
<accession>A0A5C6ZH07</accession>
<keyword evidence="2" id="KW-0732">Signal</keyword>
<organism evidence="3 4">
    <name type="scientific">Subsaximicrobium wynnwilliamsii</name>
    <dbReference type="NCBI Taxonomy" id="291179"/>
    <lineage>
        <taxon>Bacteria</taxon>
        <taxon>Pseudomonadati</taxon>
        <taxon>Bacteroidota</taxon>
        <taxon>Flavobacteriia</taxon>
        <taxon>Flavobacteriales</taxon>
        <taxon>Flavobacteriaceae</taxon>
        <taxon>Subsaximicrobium</taxon>
    </lineage>
</organism>
<keyword evidence="1" id="KW-0175">Coiled coil</keyword>
<dbReference type="AlphaFoldDB" id="A0A5C6ZH07"/>
<feature type="signal peptide" evidence="2">
    <location>
        <begin position="1"/>
        <end position="27"/>
    </location>
</feature>
<dbReference type="RefSeq" id="WP_147087366.1">
    <property type="nucleotide sequence ID" value="NZ_VORM01000017.1"/>
</dbReference>
<sequence>MSITLMKTHMKKSVLILIIAICTQFTAWSQEQINAYKYVLIPNQFEFLSAKDQYQINSLTKFLFNKYGYTAFLEDEELPEDLKRDRCLALKADVNKVSGGFLKTKLQMSLLDCNNKVVAASKVGETREKKYEVAYNLALREAFETFQNFDYAYQPTSDSNSKMDDTKADVAAIKDQKAAKKEIERLKNEVESLKNKEREAVSQVEKQVIKAESKTEVMPSAPKNTIVEDTADLLYAQPLDNGYQIVDTEPKKVMILLNTGVQNTFLVKGKDAIVYKRGNTWVYESYETEKLETKTLNLKF</sequence>
<keyword evidence="4" id="KW-1185">Reference proteome</keyword>
<proteinExistence type="predicted"/>
<dbReference type="OrthoDB" id="1274006at2"/>
<feature type="coiled-coil region" evidence="1">
    <location>
        <begin position="173"/>
        <end position="214"/>
    </location>
</feature>
<evidence type="ECO:0000313" key="3">
    <source>
        <dbReference type="EMBL" id="TXD87929.1"/>
    </source>
</evidence>
<dbReference type="EMBL" id="VORO01000018">
    <property type="protein sequence ID" value="TXD87929.1"/>
    <property type="molecule type" value="Genomic_DNA"/>
</dbReference>
<reference evidence="3 4" key="1">
    <citation type="submission" date="2019-08" db="EMBL/GenBank/DDBJ databases">
        <title>Genomes of Subsaximicrobium wynnwilliamsii strains.</title>
        <authorList>
            <person name="Bowman J.P."/>
        </authorList>
    </citation>
    <scope>NUCLEOTIDE SEQUENCE [LARGE SCALE GENOMIC DNA]</scope>
    <source>
        <strain evidence="3 4">2-80-2</strain>
    </source>
</reference>
<gene>
    <name evidence="3" type="ORF">ESY86_14770</name>
</gene>
<protein>
    <recommendedName>
        <fullName evidence="5">Secreted protein</fullName>
    </recommendedName>
</protein>
<evidence type="ECO:0000256" key="2">
    <source>
        <dbReference type="SAM" id="SignalP"/>
    </source>
</evidence>
<evidence type="ECO:0000313" key="4">
    <source>
        <dbReference type="Proteomes" id="UP000321578"/>
    </source>
</evidence>
<dbReference type="Proteomes" id="UP000321578">
    <property type="component" value="Unassembled WGS sequence"/>
</dbReference>
<comment type="caution">
    <text evidence="3">The sequence shown here is derived from an EMBL/GenBank/DDBJ whole genome shotgun (WGS) entry which is preliminary data.</text>
</comment>
<evidence type="ECO:0008006" key="5">
    <source>
        <dbReference type="Google" id="ProtNLM"/>
    </source>
</evidence>
<name>A0A5C6ZH07_9FLAO</name>
<evidence type="ECO:0000256" key="1">
    <source>
        <dbReference type="SAM" id="Coils"/>
    </source>
</evidence>